<reference evidence="1 2" key="1">
    <citation type="submission" date="2019-08" db="EMBL/GenBank/DDBJ databases">
        <title>Whole genome of Aphis craccivora.</title>
        <authorList>
            <person name="Voronova N.V."/>
            <person name="Shulinski R.S."/>
            <person name="Bandarenka Y.V."/>
            <person name="Zhorov D.G."/>
            <person name="Warner D."/>
        </authorList>
    </citation>
    <scope>NUCLEOTIDE SEQUENCE [LARGE SCALE GENOMIC DNA]</scope>
    <source>
        <strain evidence="1">180601</strain>
        <tissue evidence="1">Whole Body</tissue>
    </source>
</reference>
<dbReference type="EMBL" id="VUJU01000207">
    <property type="protein sequence ID" value="KAF0772210.1"/>
    <property type="molecule type" value="Genomic_DNA"/>
</dbReference>
<gene>
    <name evidence="1" type="ORF">FWK35_00010054</name>
</gene>
<name>A0A6G0ZLN4_APHCR</name>
<accession>A0A6G0ZLN4</accession>
<keyword evidence="2" id="KW-1185">Reference proteome</keyword>
<evidence type="ECO:0000313" key="1">
    <source>
        <dbReference type="EMBL" id="KAF0772210.1"/>
    </source>
</evidence>
<dbReference type="AlphaFoldDB" id="A0A6G0ZLN4"/>
<evidence type="ECO:0000313" key="2">
    <source>
        <dbReference type="Proteomes" id="UP000478052"/>
    </source>
</evidence>
<organism evidence="1 2">
    <name type="scientific">Aphis craccivora</name>
    <name type="common">Cowpea aphid</name>
    <dbReference type="NCBI Taxonomy" id="307492"/>
    <lineage>
        <taxon>Eukaryota</taxon>
        <taxon>Metazoa</taxon>
        <taxon>Ecdysozoa</taxon>
        <taxon>Arthropoda</taxon>
        <taxon>Hexapoda</taxon>
        <taxon>Insecta</taxon>
        <taxon>Pterygota</taxon>
        <taxon>Neoptera</taxon>
        <taxon>Paraneoptera</taxon>
        <taxon>Hemiptera</taxon>
        <taxon>Sternorrhyncha</taxon>
        <taxon>Aphidomorpha</taxon>
        <taxon>Aphidoidea</taxon>
        <taxon>Aphididae</taxon>
        <taxon>Aphidini</taxon>
        <taxon>Aphis</taxon>
        <taxon>Aphis</taxon>
    </lineage>
</organism>
<comment type="caution">
    <text evidence="1">The sequence shown here is derived from an EMBL/GenBank/DDBJ whole genome shotgun (WGS) entry which is preliminary data.</text>
</comment>
<proteinExistence type="predicted"/>
<sequence length="182" mass="20896">MIIPKSHYSINTNSLNSINQVQDVLIGVLGFIEHICLDLNDALCMKVLYFCLCLSRFILDSERSEECIDFTMMCVFFVSAYSITSRNNAPISNYGGGQKLTFSNSFQKNREKQKKNDGKTGIFTQNQFLTKTIFLYGCNSKTNHCKNLKFSPNIYISSNFQNILPFFDVDKKNLDYQKVLKI</sequence>
<protein>
    <submittedName>
        <fullName evidence="1">Uncharacterized protein</fullName>
    </submittedName>
</protein>
<dbReference type="Proteomes" id="UP000478052">
    <property type="component" value="Unassembled WGS sequence"/>
</dbReference>